<dbReference type="EMBL" id="PIEU01000124">
    <property type="protein sequence ID" value="PZL70154.1"/>
    <property type="molecule type" value="Genomic_DNA"/>
</dbReference>
<comment type="caution">
    <text evidence="1">The sequence shown here is derived from an EMBL/GenBank/DDBJ whole genome shotgun (WGS) entry which is preliminary data.</text>
</comment>
<reference evidence="1 2" key="1">
    <citation type="submission" date="2017-11" db="EMBL/GenBank/DDBJ databases">
        <title>Draft genome sequence of Enterococcus plantarum TRW2 strain isolated from lettuce.</title>
        <authorList>
            <person name="Kim E.B."/>
            <person name="Marco M.L."/>
            <person name="Williams T.R."/>
            <person name="You I.H."/>
        </authorList>
    </citation>
    <scope>NUCLEOTIDE SEQUENCE [LARGE SCALE GENOMIC DNA]</scope>
    <source>
        <strain evidence="1 2">TRW2</strain>
    </source>
</reference>
<sequence length="236" mass="27530">MIGKIISHNKNKLTIEFEEDINPEYLKLLSRGKSNYVLAKLLDNQKMSSAQNAISHSLIKDIATYYFVDAQEMEISLKYQYSAREIHGFAHSEATMDEATKWIEFLIEFILMNGVELPKRYTYLLDYDKFFYFACKYRKCCVCAKERGQIHHVTAVGNRKRNNVDHRLFPFACVCLEHHNIAHALGEKEFLARYEVTPVYLDKETLIKIGITSNAQIMKFDEKYKDEELYKKAIGG</sequence>
<accession>A0A2W3Z7U4</accession>
<evidence type="ECO:0000313" key="2">
    <source>
        <dbReference type="Proteomes" id="UP000249828"/>
    </source>
</evidence>
<gene>
    <name evidence="1" type="ORF">CI088_16025</name>
</gene>
<dbReference type="RefSeq" id="WP_111248896.1">
    <property type="nucleotide sequence ID" value="NZ_PIEU01000124.1"/>
</dbReference>
<name>A0A2W3Z7U4_9ENTE</name>
<keyword evidence="2" id="KW-1185">Reference proteome</keyword>
<proteinExistence type="predicted"/>
<dbReference type="AlphaFoldDB" id="A0A2W3Z7U4"/>
<dbReference type="Proteomes" id="UP000249828">
    <property type="component" value="Unassembled WGS sequence"/>
</dbReference>
<organism evidence="1 2">
    <name type="scientific">Enterococcus plantarum</name>
    <dbReference type="NCBI Taxonomy" id="1077675"/>
    <lineage>
        <taxon>Bacteria</taxon>
        <taxon>Bacillati</taxon>
        <taxon>Bacillota</taxon>
        <taxon>Bacilli</taxon>
        <taxon>Lactobacillales</taxon>
        <taxon>Enterococcaceae</taxon>
        <taxon>Enterococcus</taxon>
    </lineage>
</organism>
<dbReference type="InterPro" id="IPR041242">
    <property type="entry name" value="HNHc_6"/>
</dbReference>
<dbReference type="Pfam" id="PF16784">
    <property type="entry name" value="HNHc_6"/>
    <property type="match status" value="1"/>
</dbReference>
<protein>
    <recommendedName>
        <fullName evidence="3">DUF968 domain-containing protein</fullName>
    </recommendedName>
</protein>
<evidence type="ECO:0008006" key="3">
    <source>
        <dbReference type="Google" id="ProtNLM"/>
    </source>
</evidence>
<evidence type="ECO:0000313" key="1">
    <source>
        <dbReference type="EMBL" id="PZL70154.1"/>
    </source>
</evidence>